<accession>A0A1E5HBH0</accession>
<dbReference type="Proteomes" id="UP000094469">
    <property type="component" value="Unassembled WGS sequence"/>
</dbReference>
<evidence type="ECO:0000256" key="6">
    <source>
        <dbReference type="ARBA" id="ARBA00049417"/>
    </source>
</evidence>
<dbReference type="NCBIfam" id="TIGR00488">
    <property type="entry name" value="bis(5'-nucleosyl)-tetraphosphatase (symmetrical) YqeK"/>
    <property type="match status" value="1"/>
</dbReference>
<name>A0A1E5HBH0_9ENTE</name>
<comment type="catalytic activity">
    <reaction evidence="6">
        <text>P(1),P(4)-bis(5'-adenosyl) tetraphosphate + H2O = 2 ADP + 2 H(+)</text>
        <dbReference type="Rhea" id="RHEA:24252"/>
        <dbReference type="ChEBI" id="CHEBI:15377"/>
        <dbReference type="ChEBI" id="CHEBI:15378"/>
        <dbReference type="ChEBI" id="CHEBI:58141"/>
        <dbReference type="ChEBI" id="CHEBI:456216"/>
        <dbReference type="EC" id="3.6.1.41"/>
    </reaction>
</comment>
<dbReference type="OrthoDB" id="5295945at2"/>
<dbReference type="AlphaFoldDB" id="A0A1E5HBH0"/>
<keyword evidence="2" id="KW-0479">Metal-binding</keyword>
<evidence type="ECO:0000256" key="1">
    <source>
        <dbReference type="ARBA" id="ARBA00012506"/>
    </source>
</evidence>
<comment type="caution">
    <text evidence="8">The sequence shown here is derived from an EMBL/GenBank/DDBJ whole genome shotgun (WGS) entry which is preliminary data.</text>
</comment>
<dbReference type="InterPro" id="IPR003607">
    <property type="entry name" value="HD/PDEase_dom"/>
</dbReference>
<keyword evidence="4 8" id="KW-0378">Hydrolase</keyword>
<dbReference type="EMBL" id="MIKC01000023">
    <property type="protein sequence ID" value="OEG22301.1"/>
    <property type="molecule type" value="Genomic_DNA"/>
</dbReference>
<keyword evidence="3" id="KW-0547">Nucleotide-binding</keyword>
<dbReference type="Gene3D" id="1.10.3210.10">
    <property type="entry name" value="Hypothetical protein af1432"/>
    <property type="match status" value="1"/>
</dbReference>
<sequence>MTKFQQDELQQLIKNFLFEQNCIETYHHCISVGDYAFELGKRYLENPEQARIAGYLHDISAIYPNDQRIAVANKMGITLYEEELEFPLIIHQKISKEIALNEFNITDEAILSAIECHTTLKGQYTDLDLVLFIADKIKWDQVGEPPYLVGLMEALDKSLENAAYYYVDYLLNHNIKVIHPWLWEAYLELKHDLG</sequence>
<dbReference type="GO" id="GO:0000166">
    <property type="term" value="F:nucleotide binding"/>
    <property type="evidence" value="ECO:0007669"/>
    <property type="project" value="UniProtKB-KW"/>
</dbReference>
<dbReference type="GO" id="GO:0008803">
    <property type="term" value="F:bis(5'-nucleosyl)-tetraphosphatase (symmetrical) activity"/>
    <property type="evidence" value="ECO:0007669"/>
    <property type="project" value="UniProtKB-EC"/>
</dbReference>
<gene>
    <name evidence="8" type="ORF">BCR24_03995</name>
</gene>
<keyword evidence="5" id="KW-0408">Iron</keyword>
<dbReference type="CDD" id="cd00077">
    <property type="entry name" value="HDc"/>
    <property type="match status" value="1"/>
</dbReference>
<evidence type="ECO:0000313" key="9">
    <source>
        <dbReference type="Proteomes" id="UP000094469"/>
    </source>
</evidence>
<protein>
    <recommendedName>
        <fullName evidence="1">bis(5'-nucleosyl)-tetraphosphatase (symmetrical)</fullName>
        <ecNumber evidence="1">3.6.1.41</ecNumber>
    </recommendedName>
</protein>
<evidence type="ECO:0000256" key="3">
    <source>
        <dbReference type="ARBA" id="ARBA00022741"/>
    </source>
</evidence>
<reference evidence="9" key="1">
    <citation type="submission" date="2016-09" db="EMBL/GenBank/DDBJ databases">
        <authorList>
            <person name="Gulvik C.A."/>
        </authorList>
    </citation>
    <scope>NUCLEOTIDE SEQUENCE [LARGE SCALE GENOMIC DNA]</scope>
    <source>
        <strain evidence="9">LMG 26676</strain>
    </source>
</reference>
<dbReference type="STRING" id="1131292.BCR24_03995"/>
<dbReference type="PANTHER" id="PTHR35795">
    <property type="entry name" value="SLR1885 PROTEIN"/>
    <property type="match status" value="1"/>
</dbReference>
<dbReference type="InterPro" id="IPR051094">
    <property type="entry name" value="Diverse_Catalytic_Enzymes"/>
</dbReference>
<dbReference type="PANTHER" id="PTHR35795:SF1">
    <property type="entry name" value="BIS(5'-NUCLEOSYL)-TETRAPHOSPHATASE, SYMMETRICAL"/>
    <property type="match status" value="1"/>
</dbReference>
<dbReference type="InterPro" id="IPR006674">
    <property type="entry name" value="HD_domain"/>
</dbReference>
<dbReference type="GO" id="GO:0046872">
    <property type="term" value="F:metal ion binding"/>
    <property type="evidence" value="ECO:0007669"/>
    <property type="project" value="UniProtKB-KW"/>
</dbReference>
<evidence type="ECO:0000256" key="5">
    <source>
        <dbReference type="ARBA" id="ARBA00023004"/>
    </source>
</evidence>
<feature type="domain" description="HD" evidence="7">
    <location>
        <begin position="25"/>
        <end position="137"/>
    </location>
</feature>
<keyword evidence="9" id="KW-1185">Reference proteome</keyword>
<organism evidence="8 9">
    <name type="scientific">Enterococcus ureilyticus</name>
    <dbReference type="NCBI Taxonomy" id="1131292"/>
    <lineage>
        <taxon>Bacteria</taxon>
        <taxon>Bacillati</taxon>
        <taxon>Bacillota</taxon>
        <taxon>Bacilli</taxon>
        <taxon>Lactobacillales</taxon>
        <taxon>Enterococcaceae</taxon>
        <taxon>Enterococcus</taxon>
    </lineage>
</organism>
<evidence type="ECO:0000259" key="7">
    <source>
        <dbReference type="Pfam" id="PF01966"/>
    </source>
</evidence>
<evidence type="ECO:0000256" key="4">
    <source>
        <dbReference type="ARBA" id="ARBA00022801"/>
    </source>
</evidence>
<dbReference type="SUPFAM" id="SSF109604">
    <property type="entry name" value="HD-domain/PDEase-like"/>
    <property type="match status" value="1"/>
</dbReference>
<proteinExistence type="predicted"/>
<dbReference type="Pfam" id="PF01966">
    <property type="entry name" value="HD"/>
    <property type="match status" value="1"/>
</dbReference>
<evidence type="ECO:0000256" key="2">
    <source>
        <dbReference type="ARBA" id="ARBA00022723"/>
    </source>
</evidence>
<evidence type="ECO:0000313" key="8">
    <source>
        <dbReference type="EMBL" id="OEG22301.1"/>
    </source>
</evidence>
<dbReference type="InterPro" id="IPR005249">
    <property type="entry name" value="YqeK"/>
</dbReference>
<dbReference type="EC" id="3.6.1.41" evidence="1"/>
<dbReference type="RefSeq" id="WP_069640410.1">
    <property type="nucleotide sequence ID" value="NZ_JAFBEZ010000009.1"/>
</dbReference>